<evidence type="ECO:0000256" key="3">
    <source>
        <dbReference type="SAM" id="Coils"/>
    </source>
</evidence>
<reference evidence="5 6" key="1">
    <citation type="journal article" date="2020" name="BMC Genomics">
        <title>Intraspecific diversification of the crop wild relative Brassica cretica Lam. using demographic model selection.</title>
        <authorList>
            <person name="Kioukis A."/>
            <person name="Michalopoulou V.A."/>
            <person name="Briers L."/>
            <person name="Pirintsos S."/>
            <person name="Studholme D.J."/>
            <person name="Pavlidis P."/>
            <person name="Sarris P.F."/>
        </authorList>
    </citation>
    <scope>NUCLEOTIDE SEQUENCE [LARGE SCALE GENOMIC DNA]</scope>
    <source>
        <strain evidence="6">cv. PFS-1207/04</strain>
    </source>
</reference>
<dbReference type="EMBL" id="QGKV02000297">
    <property type="protein sequence ID" value="KAF3610860.1"/>
    <property type="molecule type" value="Genomic_DNA"/>
</dbReference>
<evidence type="ECO:0000256" key="4">
    <source>
        <dbReference type="SAM" id="MobiDB-lite"/>
    </source>
</evidence>
<feature type="coiled-coil region" evidence="3">
    <location>
        <begin position="164"/>
        <end position="191"/>
    </location>
</feature>
<dbReference type="CDD" id="cd23163">
    <property type="entry name" value="Prefoldin_2"/>
    <property type="match status" value="1"/>
</dbReference>
<gene>
    <name evidence="5" type="ORF">DY000_02049232</name>
</gene>
<evidence type="ECO:0000256" key="2">
    <source>
        <dbReference type="ARBA" id="ARBA00023186"/>
    </source>
</evidence>
<feature type="coiled-coil region" evidence="3">
    <location>
        <begin position="86"/>
        <end position="113"/>
    </location>
</feature>
<dbReference type="Gene3D" id="1.10.287.370">
    <property type="match status" value="1"/>
</dbReference>
<name>A0ABQ7F5G2_BRACR</name>
<evidence type="ECO:0000313" key="5">
    <source>
        <dbReference type="EMBL" id="KAF3610860.1"/>
    </source>
</evidence>
<dbReference type="SUPFAM" id="SSF46579">
    <property type="entry name" value="Prefoldin"/>
    <property type="match status" value="1"/>
</dbReference>
<protein>
    <recommendedName>
        <fullName evidence="7">Prefoldin subunit 2</fullName>
    </recommendedName>
</protein>
<dbReference type="Pfam" id="PF01920">
    <property type="entry name" value="Prefoldin_2"/>
    <property type="match status" value="1"/>
</dbReference>
<feature type="compositionally biased region" description="Basic and acidic residues" evidence="4">
    <location>
        <begin position="191"/>
        <end position="213"/>
    </location>
</feature>
<organism evidence="5 6">
    <name type="scientific">Brassica cretica</name>
    <name type="common">Mustard</name>
    <dbReference type="NCBI Taxonomy" id="69181"/>
    <lineage>
        <taxon>Eukaryota</taxon>
        <taxon>Viridiplantae</taxon>
        <taxon>Streptophyta</taxon>
        <taxon>Embryophyta</taxon>
        <taxon>Tracheophyta</taxon>
        <taxon>Spermatophyta</taxon>
        <taxon>Magnoliopsida</taxon>
        <taxon>eudicotyledons</taxon>
        <taxon>Gunneridae</taxon>
        <taxon>Pentapetalae</taxon>
        <taxon>rosids</taxon>
        <taxon>malvids</taxon>
        <taxon>Brassicales</taxon>
        <taxon>Brassicaceae</taxon>
        <taxon>Brassiceae</taxon>
        <taxon>Brassica</taxon>
    </lineage>
</organism>
<evidence type="ECO:0000256" key="1">
    <source>
        <dbReference type="ARBA" id="ARBA00008045"/>
    </source>
</evidence>
<dbReference type="InterPro" id="IPR027235">
    <property type="entry name" value="PFD2"/>
</dbReference>
<comment type="caution">
    <text evidence="5">The sequence shown here is derived from an EMBL/GenBank/DDBJ whole genome shotgun (WGS) entry which is preliminary data.</text>
</comment>
<dbReference type="Proteomes" id="UP000266723">
    <property type="component" value="Unassembled WGS sequence"/>
</dbReference>
<dbReference type="InterPro" id="IPR009053">
    <property type="entry name" value="Prefoldin"/>
</dbReference>
<evidence type="ECO:0000313" key="6">
    <source>
        <dbReference type="Proteomes" id="UP000266723"/>
    </source>
</evidence>
<keyword evidence="3" id="KW-0175">Coiled coil</keyword>
<feature type="region of interest" description="Disordered" evidence="4">
    <location>
        <begin position="191"/>
        <end position="229"/>
    </location>
</feature>
<dbReference type="PANTHER" id="PTHR13303">
    <property type="entry name" value="PREFOLDIN SUBUNIT 2"/>
    <property type="match status" value="1"/>
</dbReference>
<comment type="similarity">
    <text evidence="1">Belongs to the prefoldin subunit beta family.</text>
</comment>
<evidence type="ECO:0008006" key="7">
    <source>
        <dbReference type="Google" id="ProtNLM"/>
    </source>
</evidence>
<proteinExistence type="inferred from homology"/>
<keyword evidence="2" id="KW-0143">Chaperone</keyword>
<accession>A0ABQ7F5G2</accession>
<keyword evidence="6" id="KW-1185">Reference proteome</keyword>
<dbReference type="InterPro" id="IPR002777">
    <property type="entry name" value="PFD_beta-like"/>
</dbReference>
<sequence>MASGGGGGLREPPNEQAVLNIYEAMRSELSQIYSNITDLEMQVSEHSLVINAIQPLDQSRKCFRMIGGVLVERTIREVLPAVQRNKEGLEEVVRKLYETLEKKKKDMTEFEAKYQIRLRKQDDSNKEEGDKKKEGNAQGVLVGAAAASSSQSSREVLPAVQRNKEGLEEVVRKLYETLEKKKKDMTEFEAKYQIRLRKQDDSNKEEGDKKKEGNAQGVLVGAAAASSSQ</sequence>